<dbReference type="SMART" id="SM00647">
    <property type="entry name" value="IBR"/>
    <property type="match status" value="1"/>
</dbReference>
<dbReference type="Pfam" id="PF01485">
    <property type="entry name" value="IBR"/>
    <property type="match status" value="1"/>
</dbReference>
<dbReference type="GO" id="GO:0008270">
    <property type="term" value="F:zinc ion binding"/>
    <property type="evidence" value="ECO:0007669"/>
    <property type="project" value="UniProtKB-KW"/>
</dbReference>
<dbReference type="GO" id="GO:0061630">
    <property type="term" value="F:ubiquitin protein ligase activity"/>
    <property type="evidence" value="ECO:0007669"/>
    <property type="project" value="UniProtKB-EC"/>
</dbReference>
<keyword evidence="6" id="KW-0863">Zinc-finger</keyword>
<comment type="caution">
    <text evidence="10">The sequence shown here is derived from an EMBL/GenBank/DDBJ whole genome shotgun (WGS) entry which is preliminary data.</text>
</comment>
<name>A0A9W6SWK8_CANBO</name>
<accession>A0A9W6SWK8</accession>
<reference evidence="10" key="1">
    <citation type="submission" date="2023-04" db="EMBL/GenBank/DDBJ databases">
        <title>Candida boidinii NBRC 10035.</title>
        <authorList>
            <person name="Ichikawa N."/>
            <person name="Sato H."/>
            <person name="Tonouchi N."/>
        </authorList>
    </citation>
    <scope>NUCLEOTIDE SEQUENCE</scope>
    <source>
        <strain evidence="10">NBRC 10035</strain>
    </source>
</reference>
<keyword evidence="7" id="KW-0833">Ubl conjugation pathway</keyword>
<evidence type="ECO:0000256" key="5">
    <source>
        <dbReference type="ARBA" id="ARBA00022737"/>
    </source>
</evidence>
<keyword evidence="8" id="KW-0862">Zinc</keyword>
<dbReference type="InterPro" id="IPR002867">
    <property type="entry name" value="IBR_dom"/>
</dbReference>
<evidence type="ECO:0000313" key="10">
    <source>
        <dbReference type="EMBL" id="GME68587.1"/>
    </source>
</evidence>
<dbReference type="AlphaFoldDB" id="A0A9W6SWK8"/>
<sequence>MSQEVLVDPISIIEGETQKLKISEDVACGICFDLFKREETTKGNHSCSLNYCTGCYINWIKTQISDNATIINCPTPGCRTSIGIGEINQLVKLSKDKNLVSDHTRYQITKYIADRSSTLKLCPKNDCDSFVLLNLDTTWDKTVNYKVRCQNDHEFCFNCRKDSHGPDPCFNLVKEREKAFQDLLNTRSMNWIDKYARRCPRCSIPTIKEGGCSYVRCRCGADFRWR</sequence>
<evidence type="ECO:0000256" key="6">
    <source>
        <dbReference type="ARBA" id="ARBA00022771"/>
    </source>
</evidence>
<keyword evidence="5" id="KW-0677">Repeat</keyword>
<dbReference type="InterPro" id="IPR044066">
    <property type="entry name" value="TRIAD_supradom"/>
</dbReference>
<evidence type="ECO:0000259" key="9">
    <source>
        <dbReference type="PROSITE" id="PS51873"/>
    </source>
</evidence>
<evidence type="ECO:0000256" key="1">
    <source>
        <dbReference type="ARBA" id="ARBA00001798"/>
    </source>
</evidence>
<feature type="domain" description="RING-type" evidence="9">
    <location>
        <begin position="24"/>
        <end position="226"/>
    </location>
</feature>
<dbReference type="InterPro" id="IPR013083">
    <property type="entry name" value="Znf_RING/FYVE/PHD"/>
</dbReference>
<dbReference type="Proteomes" id="UP001165120">
    <property type="component" value="Unassembled WGS sequence"/>
</dbReference>
<dbReference type="Gene3D" id="1.20.120.1750">
    <property type="match status" value="1"/>
</dbReference>
<evidence type="ECO:0000256" key="7">
    <source>
        <dbReference type="ARBA" id="ARBA00022786"/>
    </source>
</evidence>
<keyword evidence="11" id="KW-1185">Reference proteome</keyword>
<dbReference type="EMBL" id="BSXN01000447">
    <property type="protein sequence ID" value="GME68587.1"/>
    <property type="molecule type" value="Genomic_DNA"/>
</dbReference>
<evidence type="ECO:0000256" key="3">
    <source>
        <dbReference type="ARBA" id="ARBA00022679"/>
    </source>
</evidence>
<gene>
    <name evidence="10" type="ORF">Cboi02_000174500</name>
</gene>
<evidence type="ECO:0000256" key="8">
    <source>
        <dbReference type="ARBA" id="ARBA00022833"/>
    </source>
</evidence>
<keyword evidence="4" id="KW-0479">Metal-binding</keyword>
<protein>
    <recommendedName>
        <fullName evidence="2">RBR-type E3 ubiquitin transferase</fullName>
        <ecNumber evidence="2">2.3.2.31</ecNumber>
    </recommendedName>
</protein>
<dbReference type="GO" id="GO:0016567">
    <property type="term" value="P:protein ubiquitination"/>
    <property type="evidence" value="ECO:0007669"/>
    <property type="project" value="InterPro"/>
</dbReference>
<evidence type="ECO:0000313" key="11">
    <source>
        <dbReference type="Proteomes" id="UP001165120"/>
    </source>
</evidence>
<dbReference type="InterPro" id="IPR031127">
    <property type="entry name" value="E3_UB_ligase_RBR"/>
</dbReference>
<evidence type="ECO:0000256" key="4">
    <source>
        <dbReference type="ARBA" id="ARBA00022723"/>
    </source>
</evidence>
<evidence type="ECO:0000256" key="2">
    <source>
        <dbReference type="ARBA" id="ARBA00012251"/>
    </source>
</evidence>
<dbReference type="Gene3D" id="3.30.40.10">
    <property type="entry name" value="Zinc/RING finger domain, C3HC4 (zinc finger)"/>
    <property type="match status" value="1"/>
</dbReference>
<dbReference type="EC" id="2.3.2.31" evidence="2"/>
<keyword evidence="3" id="KW-0808">Transferase</keyword>
<proteinExistence type="predicted"/>
<comment type="catalytic activity">
    <reaction evidence="1">
        <text>[E2 ubiquitin-conjugating enzyme]-S-ubiquitinyl-L-cysteine + [acceptor protein]-L-lysine = [E2 ubiquitin-conjugating enzyme]-L-cysteine + [acceptor protein]-N(6)-ubiquitinyl-L-lysine.</text>
        <dbReference type="EC" id="2.3.2.31"/>
    </reaction>
</comment>
<dbReference type="PANTHER" id="PTHR11685">
    <property type="entry name" value="RBR FAMILY RING FINGER AND IBR DOMAIN-CONTAINING"/>
    <property type="match status" value="1"/>
</dbReference>
<organism evidence="10 11">
    <name type="scientific">Candida boidinii</name>
    <name type="common">Yeast</name>
    <dbReference type="NCBI Taxonomy" id="5477"/>
    <lineage>
        <taxon>Eukaryota</taxon>
        <taxon>Fungi</taxon>
        <taxon>Dikarya</taxon>
        <taxon>Ascomycota</taxon>
        <taxon>Saccharomycotina</taxon>
        <taxon>Pichiomycetes</taxon>
        <taxon>Pichiales</taxon>
        <taxon>Pichiaceae</taxon>
        <taxon>Ogataea</taxon>
        <taxon>Ogataea/Candida clade</taxon>
    </lineage>
</organism>
<dbReference type="SUPFAM" id="SSF57850">
    <property type="entry name" value="RING/U-box"/>
    <property type="match status" value="2"/>
</dbReference>
<dbReference type="PROSITE" id="PS51873">
    <property type="entry name" value="TRIAD"/>
    <property type="match status" value="1"/>
</dbReference>